<dbReference type="KEGG" id="nfl:COO91_01187"/>
<dbReference type="Pfam" id="PF03180">
    <property type="entry name" value="Lipoprotein_9"/>
    <property type="match status" value="1"/>
</dbReference>
<evidence type="ECO:0000256" key="7">
    <source>
        <dbReference type="SAM" id="SignalP"/>
    </source>
</evidence>
<protein>
    <submittedName>
        <fullName evidence="8">MetQ, D-methionine transport system substrate-binding protein</fullName>
    </submittedName>
</protein>
<evidence type="ECO:0000256" key="1">
    <source>
        <dbReference type="ARBA" id="ARBA00004635"/>
    </source>
</evidence>
<comment type="subcellular location">
    <subcellularLocation>
        <location evidence="1">Membrane</location>
        <topology evidence="1">Lipid-anchor</topology>
    </subcellularLocation>
</comment>
<reference evidence="8 9" key="1">
    <citation type="submission" date="2017-11" db="EMBL/GenBank/DDBJ databases">
        <title>Complete genome of a free-living desiccation-tolerant cyanobacterium and its photosynthetic adaptation to extreme terrestrial habitat.</title>
        <authorList>
            <person name="Shang J."/>
        </authorList>
    </citation>
    <scope>NUCLEOTIDE SEQUENCE [LARGE SCALE GENOMIC DNA]</scope>
    <source>
        <strain evidence="8 9">CCNUN1</strain>
    </source>
</reference>
<proteinExistence type="inferred from homology"/>
<keyword evidence="4" id="KW-0472">Membrane</keyword>
<dbReference type="PANTHER" id="PTHR30429:SF0">
    <property type="entry name" value="METHIONINE-BINDING LIPOPROTEIN METQ"/>
    <property type="match status" value="1"/>
</dbReference>
<dbReference type="GO" id="GO:0016020">
    <property type="term" value="C:membrane"/>
    <property type="evidence" value="ECO:0007669"/>
    <property type="project" value="UniProtKB-SubCell"/>
</dbReference>
<evidence type="ECO:0000256" key="5">
    <source>
        <dbReference type="ARBA" id="ARBA00023139"/>
    </source>
</evidence>
<sequence length="304" mass="33224">MIIVGDRMNFTIKTNRRFFLIALTSFAASTIFSSCSSPQNNSAANTTTNPSAASVANTSTTGAKDKIKVGVTPVPAGEILDFVKKNLAPEAGLDIETVTFNDFVQNNTALKDGLIDANYFQHIPFMEDYGKKHNFEMYAFTPQIHLNPVGIFSKRYKSLKDVPNKALVTIPDDVSNAHRALKVLEESGLIKLKPDVRPASPKDIIANPKNIQIKEIPGAQAIPSLPDVDLAGVTGNWIVQAGLKTDKDALALESANDPIYAVTVTTLKGKETDPRIQKLYKLLRDDKVKQFIKDKYQGAVLPIP</sequence>
<keyword evidence="3 7" id="KW-0732">Signal</keyword>
<evidence type="ECO:0000256" key="3">
    <source>
        <dbReference type="ARBA" id="ARBA00022729"/>
    </source>
</evidence>
<dbReference type="AlphaFoldDB" id="A0A2K8SIN8"/>
<feature type="signal peptide" evidence="7">
    <location>
        <begin position="1"/>
        <end position="27"/>
    </location>
</feature>
<comment type="similarity">
    <text evidence="2">Belongs to the NlpA lipoprotein family.</text>
</comment>
<keyword evidence="6" id="KW-0449">Lipoprotein</keyword>
<evidence type="ECO:0000313" key="8">
    <source>
        <dbReference type="EMBL" id="AUB35311.1"/>
    </source>
</evidence>
<dbReference type="Gene3D" id="3.40.190.10">
    <property type="entry name" value="Periplasmic binding protein-like II"/>
    <property type="match status" value="2"/>
</dbReference>
<dbReference type="InterPro" id="IPR004872">
    <property type="entry name" value="Lipoprotein_NlpA"/>
</dbReference>
<dbReference type="EMBL" id="CP024785">
    <property type="protein sequence ID" value="AUB35311.1"/>
    <property type="molecule type" value="Genomic_DNA"/>
</dbReference>
<dbReference type="SUPFAM" id="SSF53850">
    <property type="entry name" value="Periplasmic binding protein-like II"/>
    <property type="match status" value="1"/>
</dbReference>
<name>A0A2K8SIN8_9NOSO</name>
<dbReference type="Proteomes" id="UP000232003">
    <property type="component" value="Chromosome"/>
</dbReference>
<accession>A0A2K8SIN8</accession>
<dbReference type="PROSITE" id="PS51257">
    <property type="entry name" value="PROKAR_LIPOPROTEIN"/>
    <property type="match status" value="1"/>
</dbReference>
<dbReference type="PIRSF" id="PIRSF002854">
    <property type="entry name" value="MetQ"/>
    <property type="match status" value="1"/>
</dbReference>
<keyword evidence="5" id="KW-0564">Palmitate</keyword>
<evidence type="ECO:0000256" key="2">
    <source>
        <dbReference type="ARBA" id="ARBA00008973"/>
    </source>
</evidence>
<evidence type="ECO:0000313" key="9">
    <source>
        <dbReference type="Proteomes" id="UP000232003"/>
    </source>
</evidence>
<gene>
    <name evidence="8" type="ORF">COO91_01187</name>
</gene>
<evidence type="ECO:0000256" key="6">
    <source>
        <dbReference type="ARBA" id="ARBA00023288"/>
    </source>
</evidence>
<evidence type="ECO:0000256" key="4">
    <source>
        <dbReference type="ARBA" id="ARBA00023136"/>
    </source>
</evidence>
<organism evidence="8 9">
    <name type="scientific">Nostoc flagelliforme CCNUN1</name>
    <dbReference type="NCBI Taxonomy" id="2038116"/>
    <lineage>
        <taxon>Bacteria</taxon>
        <taxon>Bacillati</taxon>
        <taxon>Cyanobacteriota</taxon>
        <taxon>Cyanophyceae</taxon>
        <taxon>Nostocales</taxon>
        <taxon>Nostocaceae</taxon>
        <taxon>Nostoc</taxon>
    </lineage>
</organism>
<keyword evidence="9" id="KW-1185">Reference proteome</keyword>
<dbReference type="PANTHER" id="PTHR30429">
    <property type="entry name" value="D-METHIONINE-BINDING LIPOPROTEIN METQ"/>
    <property type="match status" value="1"/>
</dbReference>
<feature type="chain" id="PRO_5014752458" evidence="7">
    <location>
        <begin position="28"/>
        <end position="304"/>
    </location>
</feature>